<dbReference type="GO" id="GO:0007165">
    <property type="term" value="P:signal transduction"/>
    <property type="evidence" value="ECO:0007669"/>
    <property type="project" value="TreeGrafter"/>
</dbReference>
<evidence type="ECO:0000256" key="5">
    <source>
        <dbReference type="ARBA" id="ARBA00023136"/>
    </source>
</evidence>
<keyword evidence="3 6" id="KW-0812">Transmembrane</keyword>
<evidence type="ECO:0000313" key="8">
    <source>
        <dbReference type="EMBL" id="JAI17375.1"/>
    </source>
</evidence>
<dbReference type="GO" id="GO:0046839">
    <property type="term" value="P:phospholipid dephosphorylation"/>
    <property type="evidence" value="ECO:0007669"/>
    <property type="project" value="TreeGrafter"/>
</dbReference>
<organism evidence="8">
    <name type="scientific">Tabanus bromius</name>
    <name type="common">Band-eyed brown horse fly</name>
    <dbReference type="NCBI Taxonomy" id="304241"/>
    <lineage>
        <taxon>Eukaryota</taxon>
        <taxon>Metazoa</taxon>
        <taxon>Ecdysozoa</taxon>
        <taxon>Arthropoda</taxon>
        <taxon>Hexapoda</taxon>
        <taxon>Insecta</taxon>
        <taxon>Pterygota</taxon>
        <taxon>Neoptera</taxon>
        <taxon>Endopterygota</taxon>
        <taxon>Diptera</taxon>
        <taxon>Brachycera</taxon>
        <taxon>Tabanomorpha</taxon>
        <taxon>Tabanoidea</taxon>
        <taxon>Tabanidae</taxon>
        <taxon>Tabanus</taxon>
    </lineage>
</organism>
<dbReference type="Pfam" id="PF01569">
    <property type="entry name" value="PAP2"/>
    <property type="match status" value="1"/>
</dbReference>
<dbReference type="Gene3D" id="1.20.144.10">
    <property type="entry name" value="Phosphatidic acid phosphatase type 2/haloperoxidase"/>
    <property type="match status" value="1"/>
</dbReference>
<dbReference type="GO" id="GO:0005886">
    <property type="term" value="C:plasma membrane"/>
    <property type="evidence" value="ECO:0007669"/>
    <property type="project" value="TreeGrafter"/>
</dbReference>
<evidence type="ECO:0000256" key="2">
    <source>
        <dbReference type="ARBA" id="ARBA00008816"/>
    </source>
</evidence>
<feature type="transmembrane region" description="Helical" evidence="6">
    <location>
        <begin position="108"/>
        <end position="132"/>
    </location>
</feature>
<feature type="transmembrane region" description="Helical" evidence="6">
    <location>
        <begin position="263"/>
        <end position="282"/>
    </location>
</feature>
<accession>A0A0K8TTU9</accession>
<proteinExistence type="evidence at transcript level"/>
<sequence>MSSETAASEITPLRSRSGTVCVNNNNYTSDTSNCDRVQINISGDVEDAREMDDNRKIFIKVGIDILILMCVGFPILFFYLWGDPYKRGFYCDDESLRHPFKESTVRNWMLYIVGLALPIFVMIITEIVRANIHKTSTRHRYRLFSFDVPSWAVEAYKQIGVFGFGAACSQLTTDIAKYSIGRLRPHFYSVCEPIMKDGSNCSNPINFGKYIEDFQCIGTNSSPRMLKEMRLSFPSGHSSFSAYTMVYCAIYLHARMKWRGSKLAKHFLQFFLVMLAWYTALSRVSDYKHHWSDVLSGSLLGTVCAVTVANCVADLFNTKAQSVLPLARLDSSVQATNGRP</sequence>
<evidence type="ECO:0000256" key="4">
    <source>
        <dbReference type="ARBA" id="ARBA00022989"/>
    </source>
</evidence>
<dbReference type="SUPFAM" id="SSF48317">
    <property type="entry name" value="Acid phosphatase/Vanadium-dependent haloperoxidase"/>
    <property type="match status" value="1"/>
</dbReference>
<dbReference type="PANTHER" id="PTHR10165">
    <property type="entry name" value="LIPID PHOSPHATE PHOSPHATASE"/>
    <property type="match status" value="1"/>
</dbReference>
<dbReference type="CDD" id="cd03384">
    <property type="entry name" value="PAP2_wunen"/>
    <property type="match status" value="1"/>
</dbReference>
<reference evidence="8" key="1">
    <citation type="journal article" date="2015" name="Insect Biochem. Mol. Biol.">
        <title>An insight into the sialome of the horse fly, Tabanus bromius.</title>
        <authorList>
            <person name="Ribeiro J.M."/>
            <person name="Kazimirova M."/>
            <person name="Takac P."/>
            <person name="Andersen J.F."/>
            <person name="Francischetti I.M."/>
        </authorList>
    </citation>
    <scope>NUCLEOTIDE SEQUENCE</scope>
</reference>
<feature type="domain" description="Phosphatidic acid phosphatase type 2/haloperoxidase" evidence="7">
    <location>
        <begin position="159"/>
        <end position="309"/>
    </location>
</feature>
<dbReference type="EMBL" id="GDAI01000228">
    <property type="protein sequence ID" value="JAI17375.1"/>
    <property type="molecule type" value="mRNA"/>
</dbReference>
<dbReference type="AlphaFoldDB" id="A0A0K8TTU9"/>
<dbReference type="SMART" id="SM00014">
    <property type="entry name" value="acidPPc"/>
    <property type="match status" value="1"/>
</dbReference>
<feature type="transmembrane region" description="Helical" evidence="6">
    <location>
        <begin position="57"/>
        <end position="80"/>
    </location>
</feature>
<protein>
    <submittedName>
        <fullName evidence="8">Putative lipid phosphate phosphatase</fullName>
    </submittedName>
</protein>
<evidence type="ECO:0000256" key="1">
    <source>
        <dbReference type="ARBA" id="ARBA00004141"/>
    </source>
</evidence>
<comment type="similarity">
    <text evidence="2">Belongs to the PA-phosphatase related phosphoesterase family.</text>
</comment>
<evidence type="ECO:0000256" key="6">
    <source>
        <dbReference type="SAM" id="Phobius"/>
    </source>
</evidence>
<dbReference type="GO" id="GO:0008195">
    <property type="term" value="F:phosphatidate phosphatase activity"/>
    <property type="evidence" value="ECO:0007669"/>
    <property type="project" value="TreeGrafter"/>
</dbReference>
<comment type="subcellular location">
    <subcellularLocation>
        <location evidence="1">Membrane</location>
        <topology evidence="1">Multi-pass membrane protein</topology>
    </subcellularLocation>
</comment>
<dbReference type="InterPro" id="IPR036938">
    <property type="entry name" value="PAP2/HPO_sf"/>
</dbReference>
<keyword evidence="5 6" id="KW-0472">Membrane</keyword>
<evidence type="ECO:0000259" key="7">
    <source>
        <dbReference type="SMART" id="SM00014"/>
    </source>
</evidence>
<dbReference type="PANTHER" id="PTHR10165:SF197">
    <property type="entry name" value="FI04477P-RELATED"/>
    <property type="match status" value="1"/>
</dbReference>
<dbReference type="InterPro" id="IPR000326">
    <property type="entry name" value="PAP2/HPO"/>
</dbReference>
<name>A0A0K8TTU9_TABBR</name>
<keyword evidence="4 6" id="KW-1133">Transmembrane helix</keyword>
<feature type="transmembrane region" description="Helical" evidence="6">
    <location>
        <begin position="294"/>
        <end position="316"/>
    </location>
</feature>
<dbReference type="InterPro" id="IPR043216">
    <property type="entry name" value="PAP-like"/>
</dbReference>
<evidence type="ECO:0000256" key="3">
    <source>
        <dbReference type="ARBA" id="ARBA00022692"/>
    </source>
</evidence>
<dbReference type="GO" id="GO:0006644">
    <property type="term" value="P:phospholipid metabolic process"/>
    <property type="evidence" value="ECO:0007669"/>
    <property type="project" value="InterPro"/>
</dbReference>